<dbReference type="EMBL" id="CM045758">
    <property type="protein sequence ID" value="KAI8029827.1"/>
    <property type="molecule type" value="Genomic_DNA"/>
</dbReference>
<gene>
    <name evidence="1" type="ORF">LOK49_LG01G01705</name>
</gene>
<sequence length="330" mass="37758">MATLLILLLFLDLSAGLRAGAAATGREDCKPKRCNSYGPEIRLPFRLKDAEQQQQQPEHYGCPGFDLSCDHENHTMLELPFSVKVAVKEIDYMSQLIYTYGPHDCFPLLLQNLNLSTTTSPFQLAMRSNGYLTNLSFFSCSSTLPISYNPITCLSRDPNRKVYAFPSDNSMYYYPLLSCKKMSFKISSPIPFDIFDQQPYELILKWSTPTCGSCDSRTTGIQNKFLVVAAVIFAMYCVLIAICCVLRLIIKKREDQAKIERFLEDYKALKPTRYSFADIRTLPINIRTKLAKVAMEQCTRENYPMMFMLQSKSSTMSREMVMSSSMKWEQ</sequence>
<dbReference type="Proteomes" id="UP001060215">
    <property type="component" value="Chromosome 1"/>
</dbReference>
<evidence type="ECO:0000313" key="2">
    <source>
        <dbReference type="Proteomes" id="UP001060215"/>
    </source>
</evidence>
<protein>
    <submittedName>
        <fullName evidence="1">RING-H2 finger protein ATL21A</fullName>
    </submittedName>
</protein>
<organism evidence="1 2">
    <name type="scientific">Camellia lanceoleosa</name>
    <dbReference type="NCBI Taxonomy" id="1840588"/>
    <lineage>
        <taxon>Eukaryota</taxon>
        <taxon>Viridiplantae</taxon>
        <taxon>Streptophyta</taxon>
        <taxon>Embryophyta</taxon>
        <taxon>Tracheophyta</taxon>
        <taxon>Spermatophyta</taxon>
        <taxon>Magnoliopsida</taxon>
        <taxon>eudicotyledons</taxon>
        <taxon>Gunneridae</taxon>
        <taxon>Pentapetalae</taxon>
        <taxon>asterids</taxon>
        <taxon>Ericales</taxon>
        <taxon>Theaceae</taxon>
        <taxon>Camellia</taxon>
    </lineage>
</organism>
<proteinExistence type="predicted"/>
<evidence type="ECO:0000313" key="1">
    <source>
        <dbReference type="EMBL" id="KAI8029827.1"/>
    </source>
</evidence>
<name>A0ACC0IWM4_9ERIC</name>
<accession>A0ACC0IWM4</accession>
<reference evidence="1 2" key="1">
    <citation type="journal article" date="2022" name="Plant J.">
        <title>Chromosome-level genome of Camellia lanceoleosa provides a valuable resource for understanding genome evolution and self-incompatibility.</title>
        <authorList>
            <person name="Gong W."/>
            <person name="Xiao S."/>
            <person name="Wang L."/>
            <person name="Liao Z."/>
            <person name="Chang Y."/>
            <person name="Mo W."/>
            <person name="Hu G."/>
            <person name="Li W."/>
            <person name="Zhao G."/>
            <person name="Zhu H."/>
            <person name="Hu X."/>
            <person name="Ji K."/>
            <person name="Xiang X."/>
            <person name="Song Q."/>
            <person name="Yuan D."/>
            <person name="Jin S."/>
            <person name="Zhang L."/>
        </authorList>
    </citation>
    <scope>NUCLEOTIDE SEQUENCE [LARGE SCALE GENOMIC DNA]</scope>
    <source>
        <strain evidence="1">SQ_2022a</strain>
    </source>
</reference>
<keyword evidence="2" id="KW-1185">Reference proteome</keyword>
<comment type="caution">
    <text evidence="1">The sequence shown here is derived from an EMBL/GenBank/DDBJ whole genome shotgun (WGS) entry which is preliminary data.</text>
</comment>